<dbReference type="SUPFAM" id="SSF82171">
    <property type="entry name" value="DPP6 N-terminal domain-like"/>
    <property type="match status" value="1"/>
</dbReference>
<dbReference type="GO" id="GO:0005643">
    <property type="term" value="C:nuclear pore"/>
    <property type="evidence" value="ECO:0007669"/>
    <property type="project" value="TreeGrafter"/>
</dbReference>
<evidence type="ECO:0000313" key="3">
    <source>
        <dbReference type="Proteomes" id="UP001314263"/>
    </source>
</evidence>
<feature type="repeat" description="WD" evidence="1">
    <location>
        <begin position="251"/>
        <end position="273"/>
    </location>
</feature>
<proteinExistence type="predicted"/>
<dbReference type="Pfam" id="PF00400">
    <property type="entry name" value="WD40"/>
    <property type="match status" value="1"/>
</dbReference>
<dbReference type="InterPro" id="IPR015943">
    <property type="entry name" value="WD40/YVTN_repeat-like_dom_sf"/>
</dbReference>
<dbReference type="Proteomes" id="UP001314263">
    <property type="component" value="Unassembled WGS sequence"/>
</dbReference>
<keyword evidence="3" id="KW-1185">Reference proteome</keyword>
<protein>
    <submittedName>
        <fullName evidence="2">Uncharacterized protein</fullName>
    </submittedName>
</protein>
<dbReference type="EMBL" id="CAUYUE010000003">
    <property type="protein sequence ID" value="CAK0756530.1"/>
    <property type="molecule type" value="Genomic_DNA"/>
</dbReference>
<gene>
    <name evidence="2" type="ORF">CVIRNUC_002463</name>
</gene>
<keyword evidence="1" id="KW-0853">WD repeat</keyword>
<dbReference type="InterPro" id="IPR045139">
    <property type="entry name" value="Aladin"/>
</dbReference>
<dbReference type="PANTHER" id="PTHR14494">
    <property type="entry name" value="ALADIN/ADRACALIN/AAAS"/>
    <property type="match status" value="1"/>
</dbReference>
<evidence type="ECO:0000313" key="2">
    <source>
        <dbReference type="EMBL" id="CAK0756530.1"/>
    </source>
</evidence>
<sequence length="430" mass="45387">MPSDFQLISRIDTDRSGGSIQRLIHASDASSSTAAGSQEGSSASSASRLPALAVPESVQVIACKIAQTFKVPAWMQEYIGIKHAEPLPPCMSLAWHPATSQVAIASSHSHVHVCNAGAAPSRRQKQDAADLQSELLLWHEVQQQIGALAWRPSSGQQLAVGCSNGVCLWSFGKCPAGGAPALKVAVGGIHQTAWLSFLRTYRAGPVISLAWHPNGSLLAAAVRNTPGFTMFDVSSGLSTPVAAGLTPASLLSWSPNGEYVLEGSIDGSFRIWECHKWTDAAWASQGSMRPLCGAAWAPDSKAVLVANKGSRQLVALYFTQQPPGLEAQTFPVSLPACGVEAGLVQGFAWDAAGERLAVALDGAQQRVAVFATAYEPIMTLRFLGSIPLSPEESRNRNSEDLEAALAFSAGGILASRTSKTRVQLHLCDQL</sequence>
<name>A0AAV1HXG5_9CHLO</name>
<dbReference type="AlphaFoldDB" id="A0AAV1HXG5"/>
<reference evidence="2 3" key="1">
    <citation type="submission" date="2023-10" db="EMBL/GenBank/DDBJ databases">
        <authorList>
            <person name="Maclean D."/>
            <person name="Macfadyen A."/>
        </authorList>
    </citation>
    <scope>NUCLEOTIDE SEQUENCE [LARGE SCALE GENOMIC DNA]</scope>
</reference>
<dbReference type="PROSITE" id="PS50082">
    <property type="entry name" value="WD_REPEATS_2"/>
    <property type="match status" value="1"/>
</dbReference>
<dbReference type="GO" id="GO:0006913">
    <property type="term" value="P:nucleocytoplasmic transport"/>
    <property type="evidence" value="ECO:0007669"/>
    <property type="project" value="TreeGrafter"/>
</dbReference>
<dbReference type="InterPro" id="IPR001680">
    <property type="entry name" value="WD40_rpt"/>
</dbReference>
<organism evidence="2 3">
    <name type="scientific">Coccomyxa viridis</name>
    <dbReference type="NCBI Taxonomy" id="1274662"/>
    <lineage>
        <taxon>Eukaryota</taxon>
        <taxon>Viridiplantae</taxon>
        <taxon>Chlorophyta</taxon>
        <taxon>core chlorophytes</taxon>
        <taxon>Trebouxiophyceae</taxon>
        <taxon>Trebouxiophyceae incertae sedis</taxon>
        <taxon>Coccomyxaceae</taxon>
        <taxon>Coccomyxa</taxon>
    </lineage>
</organism>
<accession>A0AAV1HXG5</accession>
<dbReference type="Gene3D" id="2.130.10.10">
    <property type="entry name" value="YVTN repeat-like/Quinoprotein amine dehydrogenase"/>
    <property type="match status" value="2"/>
</dbReference>
<evidence type="ECO:0000256" key="1">
    <source>
        <dbReference type="PROSITE-ProRule" id="PRU00221"/>
    </source>
</evidence>
<dbReference type="PANTHER" id="PTHR14494:SF0">
    <property type="entry name" value="ALADIN"/>
    <property type="match status" value="1"/>
</dbReference>
<dbReference type="SMART" id="SM00320">
    <property type="entry name" value="WD40"/>
    <property type="match status" value="3"/>
</dbReference>
<comment type="caution">
    <text evidence="2">The sequence shown here is derived from an EMBL/GenBank/DDBJ whole genome shotgun (WGS) entry which is preliminary data.</text>
</comment>